<evidence type="ECO:0000313" key="1">
    <source>
        <dbReference type="EMBL" id="RDX07007.1"/>
    </source>
</evidence>
<protein>
    <submittedName>
        <fullName evidence="1">Uncharacterized protein</fullName>
    </submittedName>
</protein>
<sequence>MTLIEHEARVGLPRMWEHPKRTRTRRGGVATSMVGGYTAILLVRQPNGVENSIRRQCSTLNEAEKWLDEQMGEDE</sequence>
<accession>A0A3D8TXU5</accession>
<comment type="caution">
    <text evidence="1">The sequence shown here is derived from an EMBL/GenBank/DDBJ whole genome shotgun (WGS) entry which is preliminary data.</text>
</comment>
<dbReference type="RefSeq" id="WP_115778968.1">
    <property type="nucleotide sequence ID" value="NZ_JAHOAS010000007.1"/>
</dbReference>
<proteinExistence type="predicted"/>
<dbReference type="EMBL" id="NJNR01000045">
    <property type="protein sequence ID" value="RDX07007.1"/>
    <property type="molecule type" value="Genomic_DNA"/>
</dbReference>
<gene>
    <name evidence="1" type="ORF">CE169_08065</name>
</gene>
<dbReference type="AlphaFoldDB" id="A0A3D8TXU5"/>
<dbReference type="Proteomes" id="UP000257074">
    <property type="component" value="Unassembled WGS sequence"/>
</dbReference>
<name>A0A3D8TXU5_BIFLN</name>
<reference evidence="1 2" key="1">
    <citation type="journal article" date="2017" name="Anaerobe">
        <title>Quantification, isolation and characterization of Bifidobacterium from the vaginal microbiomes of reproductive aged women.</title>
        <authorList>
            <person name="Freitas A.C."/>
            <person name="Hill J.E."/>
        </authorList>
    </citation>
    <scope>NUCLEOTIDE SEQUENCE [LARGE SCALE GENOMIC DNA]</scope>
    <source>
        <strain evidence="1 2">N6D05</strain>
    </source>
</reference>
<evidence type="ECO:0000313" key="2">
    <source>
        <dbReference type="Proteomes" id="UP000257074"/>
    </source>
</evidence>
<organism evidence="1 2">
    <name type="scientific">Bifidobacterium longum</name>
    <dbReference type="NCBI Taxonomy" id="216816"/>
    <lineage>
        <taxon>Bacteria</taxon>
        <taxon>Bacillati</taxon>
        <taxon>Actinomycetota</taxon>
        <taxon>Actinomycetes</taxon>
        <taxon>Bifidobacteriales</taxon>
        <taxon>Bifidobacteriaceae</taxon>
        <taxon>Bifidobacterium</taxon>
    </lineage>
</organism>